<evidence type="ECO:0000256" key="2">
    <source>
        <dbReference type="ARBA" id="ARBA00022490"/>
    </source>
</evidence>
<dbReference type="EMBL" id="SIXI01000003">
    <property type="protein sequence ID" value="TBO31478.1"/>
    <property type="molecule type" value="Genomic_DNA"/>
</dbReference>
<dbReference type="RefSeq" id="WP_130967932.1">
    <property type="nucleotide sequence ID" value="NZ_SIXI01000003.1"/>
</dbReference>
<protein>
    <recommendedName>
        <fullName evidence="5">[Ribosomal protein bS18]-alanine N-acetyltransferase</fullName>
        <ecNumber evidence="5">2.3.1.266</ecNumber>
    </recommendedName>
</protein>
<accession>A0A4V2JFQ9</accession>
<dbReference type="HAMAP" id="MF_02210">
    <property type="entry name" value="RimI"/>
    <property type="match status" value="1"/>
</dbReference>
<comment type="function">
    <text evidence="5">Acetylates the N-terminal alanine of ribosomal protein bS18.</text>
</comment>
<feature type="binding site" evidence="5">
    <location>
        <position position="132"/>
    </location>
    <ligand>
        <name>acetyl-CoA</name>
        <dbReference type="ChEBI" id="CHEBI:57288"/>
    </ligand>
</feature>
<reference evidence="7 8" key="1">
    <citation type="submission" date="2019-02" db="EMBL/GenBank/DDBJ databases">
        <title>Aquabacterium sp. strain KMB7.</title>
        <authorList>
            <person name="Chen W.-M."/>
        </authorList>
    </citation>
    <scope>NUCLEOTIDE SEQUENCE [LARGE SCALE GENOMIC DNA]</scope>
    <source>
        <strain evidence="7 8">KMB7</strain>
    </source>
</reference>
<evidence type="ECO:0000313" key="7">
    <source>
        <dbReference type="EMBL" id="TBO31478.1"/>
    </source>
</evidence>
<feature type="active site" description="Proton acceptor" evidence="5">
    <location>
        <position position="127"/>
    </location>
</feature>
<feature type="active site" description="Proton donor" evidence="5">
    <location>
        <position position="139"/>
    </location>
</feature>
<evidence type="ECO:0000259" key="6">
    <source>
        <dbReference type="PROSITE" id="PS51186"/>
    </source>
</evidence>
<comment type="subcellular location">
    <subcellularLocation>
        <location evidence="5">Cytoplasm</location>
    </subcellularLocation>
</comment>
<dbReference type="Gene3D" id="3.40.630.30">
    <property type="match status" value="1"/>
</dbReference>
<evidence type="ECO:0000256" key="5">
    <source>
        <dbReference type="HAMAP-Rule" id="MF_02210"/>
    </source>
</evidence>
<dbReference type="OrthoDB" id="9796919at2"/>
<dbReference type="EC" id="2.3.1.266" evidence="5"/>
<dbReference type="InterPro" id="IPR050680">
    <property type="entry name" value="YpeA/RimI_acetyltransf"/>
</dbReference>
<gene>
    <name evidence="5 7" type="primary">rimI</name>
    <name evidence="7" type="ORF">EYS42_09625</name>
</gene>
<name>A0A4V2JFQ9_9BURK</name>
<evidence type="ECO:0000256" key="3">
    <source>
        <dbReference type="ARBA" id="ARBA00022679"/>
    </source>
</evidence>
<comment type="caution">
    <text evidence="5">Lacks conserved residue(s) required for the propagation of feature annotation.</text>
</comment>
<dbReference type="PROSITE" id="PS51186">
    <property type="entry name" value="GNAT"/>
    <property type="match status" value="1"/>
</dbReference>
<evidence type="ECO:0000256" key="1">
    <source>
        <dbReference type="ARBA" id="ARBA00005395"/>
    </source>
</evidence>
<dbReference type="Pfam" id="PF00583">
    <property type="entry name" value="Acetyltransf_1"/>
    <property type="match status" value="1"/>
</dbReference>
<dbReference type="SUPFAM" id="SSF55729">
    <property type="entry name" value="Acyl-CoA N-acyltransferases (Nat)"/>
    <property type="match status" value="1"/>
</dbReference>
<feature type="domain" description="N-acetyltransferase" evidence="6">
    <location>
        <begin position="22"/>
        <end position="171"/>
    </location>
</feature>
<keyword evidence="4 5" id="KW-0012">Acyltransferase</keyword>
<dbReference type="Proteomes" id="UP000292120">
    <property type="component" value="Unassembled WGS sequence"/>
</dbReference>
<keyword evidence="8" id="KW-1185">Reference proteome</keyword>
<keyword evidence="2 5" id="KW-0963">Cytoplasm</keyword>
<dbReference type="GO" id="GO:0008999">
    <property type="term" value="F:protein-N-terminal-alanine acetyltransferase activity"/>
    <property type="evidence" value="ECO:0007669"/>
    <property type="project" value="UniProtKB-UniRule"/>
</dbReference>
<dbReference type="InterPro" id="IPR016181">
    <property type="entry name" value="Acyl_CoA_acyltransferase"/>
</dbReference>
<proteinExistence type="inferred from homology"/>
<dbReference type="InterPro" id="IPR000182">
    <property type="entry name" value="GNAT_dom"/>
</dbReference>
<comment type="catalytic activity">
    <reaction evidence="5">
        <text>N-terminal L-alanyl-[ribosomal protein bS18] + acetyl-CoA = N-terminal N(alpha)-acetyl-L-alanyl-[ribosomal protein bS18] + CoA + H(+)</text>
        <dbReference type="Rhea" id="RHEA:43756"/>
        <dbReference type="Rhea" id="RHEA-COMP:10676"/>
        <dbReference type="Rhea" id="RHEA-COMP:10677"/>
        <dbReference type="ChEBI" id="CHEBI:15378"/>
        <dbReference type="ChEBI" id="CHEBI:57287"/>
        <dbReference type="ChEBI" id="CHEBI:57288"/>
        <dbReference type="ChEBI" id="CHEBI:64718"/>
        <dbReference type="ChEBI" id="CHEBI:83683"/>
        <dbReference type="EC" id="2.3.1.266"/>
    </reaction>
</comment>
<keyword evidence="3 5" id="KW-0808">Transferase</keyword>
<dbReference type="PANTHER" id="PTHR43420:SF51">
    <property type="entry name" value="PEPTIDYL-LYSINE N-ACETYLTRANSFERASE YIAC"/>
    <property type="match status" value="1"/>
</dbReference>
<evidence type="ECO:0000256" key="4">
    <source>
        <dbReference type="ARBA" id="ARBA00023315"/>
    </source>
</evidence>
<dbReference type="InterPro" id="IPR043690">
    <property type="entry name" value="RimI"/>
</dbReference>
<sequence>MAALSGVAPQGSGSVSPLLAELVLRPMRPEDIPAVVAFEQLACAHPIHAWTPDNYRSSLASGYWTRVACLPDGGVVGVCVVMFGVDELHLLNIAVADRVRGQGVASLLLDLLVALARTHRQEAIWLEVRPSNGRARALYARHQYLAVGLRKNYYPAVGGREDAVVMKREVALDAALD</sequence>
<dbReference type="GO" id="GO:0005737">
    <property type="term" value="C:cytoplasm"/>
    <property type="evidence" value="ECO:0007669"/>
    <property type="project" value="UniProtKB-SubCell"/>
</dbReference>
<dbReference type="AlphaFoldDB" id="A0A4V2JFQ9"/>
<dbReference type="InterPro" id="IPR006464">
    <property type="entry name" value="AcTrfase_RimI/Ard1"/>
</dbReference>
<feature type="binding site" evidence="5">
    <location>
        <begin position="93"/>
        <end position="95"/>
    </location>
    <ligand>
        <name>acetyl-CoA</name>
        <dbReference type="ChEBI" id="CHEBI:57288"/>
    </ligand>
</feature>
<evidence type="ECO:0000313" key="8">
    <source>
        <dbReference type="Proteomes" id="UP000292120"/>
    </source>
</evidence>
<organism evidence="7 8">
    <name type="scientific">Aquabacterium lacunae</name>
    <dbReference type="NCBI Taxonomy" id="2528630"/>
    <lineage>
        <taxon>Bacteria</taxon>
        <taxon>Pseudomonadati</taxon>
        <taxon>Pseudomonadota</taxon>
        <taxon>Betaproteobacteria</taxon>
        <taxon>Burkholderiales</taxon>
        <taxon>Aquabacterium</taxon>
    </lineage>
</organism>
<dbReference type="NCBIfam" id="TIGR01575">
    <property type="entry name" value="rimI"/>
    <property type="match status" value="1"/>
</dbReference>
<comment type="caution">
    <text evidence="7">The sequence shown here is derived from an EMBL/GenBank/DDBJ whole genome shotgun (WGS) entry which is preliminary data.</text>
</comment>
<comment type="similarity">
    <text evidence="1 5">Belongs to the acetyltransferase family. RimI subfamily.</text>
</comment>
<dbReference type="PANTHER" id="PTHR43420">
    <property type="entry name" value="ACETYLTRANSFERASE"/>
    <property type="match status" value="1"/>
</dbReference>